<keyword evidence="8" id="KW-1185">Reference proteome</keyword>
<sequence>MDGLNMGTTSRYVHNVEGGGAGQFSTDNHHEDDGGAGGNHHHKHHQSLDLIASNDNSGLGGGGGGGGSGDLVMRRPRGRPAGSKNKPKPPVIVTRESANTLRAHILEVGSGCDVFECISTYARRRQRGICVLSGTGTVTNVSIRQATAAGSVVTLRGTFEILSLSGSFLPPPAPPGATSLTIFIAGAQGQVVGGNVVGELMAAGPVMVMAASFTNVAYERLPLDEHEEQLQVQSGGGGGGNMYMEANGGGAGLPFFNLPSLPHMGAENWQGNSTGAGRAPF</sequence>
<dbReference type="FunFam" id="3.30.1330.80:FF:000001">
    <property type="entry name" value="AT-hook motif nuclear-localized protein"/>
    <property type="match status" value="1"/>
</dbReference>
<evidence type="ECO:0000313" key="9">
    <source>
        <dbReference type="RefSeq" id="XP_018467523.1"/>
    </source>
</evidence>
<proteinExistence type="predicted"/>
<feature type="compositionally biased region" description="Gly residues" evidence="6">
    <location>
        <begin position="58"/>
        <end position="69"/>
    </location>
</feature>
<dbReference type="InterPro" id="IPR014476">
    <property type="entry name" value="AHL15-29"/>
</dbReference>
<evidence type="ECO:0000256" key="4">
    <source>
        <dbReference type="ARBA" id="ARBA00023163"/>
    </source>
</evidence>
<feature type="region of interest" description="Disordered" evidence="6">
    <location>
        <begin position="1"/>
        <end position="91"/>
    </location>
</feature>
<dbReference type="PANTHER" id="PTHR31100:SF67">
    <property type="entry name" value="AT-HOOK MOTIF NUCLEAR-LOCALIZED PROTEIN 21"/>
    <property type="match status" value="1"/>
</dbReference>
<dbReference type="GO" id="GO:0003680">
    <property type="term" value="F:minor groove of adenine-thymine-rich DNA binding"/>
    <property type="evidence" value="ECO:0007669"/>
    <property type="project" value="InterPro"/>
</dbReference>
<dbReference type="SUPFAM" id="SSF117856">
    <property type="entry name" value="AF0104/ALDC/Ptd012-like"/>
    <property type="match status" value="1"/>
</dbReference>
<evidence type="ECO:0000256" key="2">
    <source>
        <dbReference type="ARBA" id="ARBA00023015"/>
    </source>
</evidence>
<dbReference type="CDD" id="cd11378">
    <property type="entry name" value="DUF296"/>
    <property type="match status" value="1"/>
</dbReference>
<dbReference type="RefSeq" id="XP_018467523.1">
    <property type="nucleotide sequence ID" value="XM_018612021.2"/>
</dbReference>
<evidence type="ECO:0000256" key="3">
    <source>
        <dbReference type="ARBA" id="ARBA00023125"/>
    </source>
</evidence>
<organism evidence="8 9">
    <name type="scientific">Raphanus sativus</name>
    <name type="common">Radish</name>
    <name type="synonym">Raphanus raphanistrum var. sativus</name>
    <dbReference type="NCBI Taxonomy" id="3726"/>
    <lineage>
        <taxon>Eukaryota</taxon>
        <taxon>Viridiplantae</taxon>
        <taxon>Streptophyta</taxon>
        <taxon>Embryophyta</taxon>
        <taxon>Tracheophyta</taxon>
        <taxon>Spermatophyta</taxon>
        <taxon>Magnoliopsida</taxon>
        <taxon>eudicotyledons</taxon>
        <taxon>Gunneridae</taxon>
        <taxon>Pentapetalae</taxon>
        <taxon>rosids</taxon>
        <taxon>malvids</taxon>
        <taxon>Brassicales</taxon>
        <taxon>Brassicaceae</taxon>
        <taxon>Brassiceae</taxon>
        <taxon>Raphanus</taxon>
    </lineage>
</organism>
<dbReference type="Pfam" id="PF03479">
    <property type="entry name" value="PCC"/>
    <property type="match status" value="1"/>
</dbReference>
<gene>
    <name evidence="9" type="primary">LOC108839210</name>
</gene>
<keyword evidence="5" id="KW-0539">Nucleus</keyword>
<reference evidence="8" key="1">
    <citation type="journal article" date="2019" name="Database">
        <title>The radish genome database (RadishGD): an integrated information resource for radish genomics.</title>
        <authorList>
            <person name="Yu H.J."/>
            <person name="Baek S."/>
            <person name="Lee Y.J."/>
            <person name="Cho A."/>
            <person name="Mun J.H."/>
        </authorList>
    </citation>
    <scope>NUCLEOTIDE SEQUENCE [LARGE SCALE GENOMIC DNA]</scope>
    <source>
        <strain evidence="8">cv. WK10039</strain>
    </source>
</reference>
<reference evidence="9" key="2">
    <citation type="submission" date="2025-08" db="UniProtKB">
        <authorList>
            <consortium name="RefSeq"/>
        </authorList>
    </citation>
    <scope>IDENTIFICATION</scope>
    <source>
        <tissue evidence="9">Leaf</tissue>
    </source>
</reference>
<keyword evidence="2" id="KW-0805">Transcription regulation</keyword>
<evidence type="ECO:0000256" key="1">
    <source>
        <dbReference type="ARBA" id="ARBA00004123"/>
    </source>
</evidence>
<dbReference type="Gene3D" id="3.30.1330.80">
    <property type="entry name" value="Hypothetical protein, similar to alpha- acetolactate decarboxylase, domain 2"/>
    <property type="match status" value="1"/>
</dbReference>
<dbReference type="Proteomes" id="UP000504610">
    <property type="component" value="Chromosome 4"/>
</dbReference>
<name>A0A6J0M6F1_RAPSA</name>
<evidence type="ECO:0000313" key="8">
    <source>
        <dbReference type="Proteomes" id="UP000504610"/>
    </source>
</evidence>
<dbReference type="OrthoDB" id="1900597at2759"/>
<feature type="compositionally biased region" description="Polar residues" evidence="6">
    <location>
        <begin position="1"/>
        <end position="12"/>
    </location>
</feature>
<evidence type="ECO:0000256" key="5">
    <source>
        <dbReference type="ARBA" id="ARBA00023242"/>
    </source>
</evidence>
<dbReference type="GO" id="GO:0003700">
    <property type="term" value="F:DNA-binding transcription factor activity"/>
    <property type="evidence" value="ECO:0007669"/>
    <property type="project" value="TreeGrafter"/>
</dbReference>
<feature type="domain" description="PPC" evidence="7">
    <location>
        <begin position="98"/>
        <end position="234"/>
    </location>
</feature>
<protein>
    <submittedName>
        <fullName evidence="9">AT-hook motif nuclear-localized protein 21</fullName>
    </submittedName>
</protein>
<dbReference type="PANTHER" id="PTHR31100">
    <property type="entry name" value="AT-HOOK MOTIF NUCLEAR-LOCALIZED PROTEIN 15"/>
    <property type="match status" value="1"/>
</dbReference>
<keyword evidence="4" id="KW-0804">Transcription</keyword>
<dbReference type="GO" id="GO:0005634">
    <property type="term" value="C:nucleus"/>
    <property type="evidence" value="ECO:0007669"/>
    <property type="project" value="UniProtKB-SubCell"/>
</dbReference>
<keyword evidence="3" id="KW-0238">DNA-binding</keyword>
<evidence type="ECO:0000259" key="7">
    <source>
        <dbReference type="PROSITE" id="PS51742"/>
    </source>
</evidence>
<dbReference type="GeneID" id="108839210"/>
<comment type="subcellular location">
    <subcellularLocation>
        <location evidence="1">Nucleus</location>
    </subcellularLocation>
</comment>
<dbReference type="AlphaFoldDB" id="A0A6J0M6F1"/>
<accession>A0A6J0M6F1</accession>
<dbReference type="KEGG" id="rsz:108839210"/>
<evidence type="ECO:0000256" key="6">
    <source>
        <dbReference type="SAM" id="MobiDB-lite"/>
    </source>
</evidence>
<dbReference type="PROSITE" id="PS51742">
    <property type="entry name" value="PPC"/>
    <property type="match status" value="1"/>
</dbReference>
<dbReference type="InterPro" id="IPR005175">
    <property type="entry name" value="PPC_dom"/>
</dbReference>